<dbReference type="PANTHER" id="PTHR41967">
    <property type="entry name" value="FI19406P1-RELATED"/>
    <property type="match status" value="1"/>
</dbReference>
<dbReference type="PANTHER" id="PTHR41967:SF6">
    <property type="entry name" value="FI19406P1-RELATED"/>
    <property type="match status" value="1"/>
</dbReference>
<keyword evidence="1" id="KW-0175">Coiled coil</keyword>
<protein>
    <submittedName>
        <fullName evidence="4">Uncharacterized protein</fullName>
    </submittedName>
</protein>
<keyword evidence="5" id="KW-1185">Reference proteome</keyword>
<dbReference type="Pfam" id="PF15994">
    <property type="entry name" value="DUF4770"/>
    <property type="match status" value="1"/>
</dbReference>
<evidence type="ECO:0000259" key="2">
    <source>
        <dbReference type="Pfam" id="PF15994"/>
    </source>
</evidence>
<evidence type="ECO:0000256" key="1">
    <source>
        <dbReference type="SAM" id="Coils"/>
    </source>
</evidence>
<dbReference type="Proteomes" id="UP000078200">
    <property type="component" value="Unassembled WGS sequence"/>
</dbReference>
<name>A0A1A9VCA1_GLOAU</name>
<dbReference type="Pfam" id="PF15995">
    <property type="entry name" value="DUF4771"/>
    <property type="match status" value="1"/>
</dbReference>
<proteinExistence type="predicted"/>
<evidence type="ECO:0000259" key="3">
    <source>
        <dbReference type="Pfam" id="PF15995"/>
    </source>
</evidence>
<feature type="coiled-coil region" evidence="1">
    <location>
        <begin position="309"/>
        <end position="340"/>
    </location>
</feature>
<evidence type="ECO:0000313" key="4">
    <source>
        <dbReference type="EnsemblMetazoa" id="GAUT032710-PA"/>
    </source>
</evidence>
<reference evidence="4" key="1">
    <citation type="submission" date="2020-05" db="UniProtKB">
        <authorList>
            <consortium name="EnsemblMetazoa"/>
        </authorList>
    </citation>
    <scope>IDENTIFICATION</scope>
    <source>
        <strain evidence="4">TTRI</strain>
    </source>
</reference>
<dbReference type="AlphaFoldDB" id="A0A1A9VCA1"/>
<organism evidence="4 5">
    <name type="scientific">Glossina austeni</name>
    <name type="common">Savannah tsetse fly</name>
    <dbReference type="NCBI Taxonomy" id="7395"/>
    <lineage>
        <taxon>Eukaryota</taxon>
        <taxon>Metazoa</taxon>
        <taxon>Ecdysozoa</taxon>
        <taxon>Arthropoda</taxon>
        <taxon>Hexapoda</taxon>
        <taxon>Insecta</taxon>
        <taxon>Pterygota</taxon>
        <taxon>Neoptera</taxon>
        <taxon>Endopterygota</taxon>
        <taxon>Diptera</taxon>
        <taxon>Brachycera</taxon>
        <taxon>Muscomorpha</taxon>
        <taxon>Hippoboscoidea</taxon>
        <taxon>Glossinidae</taxon>
        <taxon>Glossina</taxon>
    </lineage>
</organism>
<dbReference type="VEuPathDB" id="VectorBase:GAUT032710"/>
<evidence type="ECO:0000313" key="5">
    <source>
        <dbReference type="Proteomes" id="UP000078200"/>
    </source>
</evidence>
<dbReference type="EnsemblMetazoa" id="GAUT032710-RA">
    <property type="protein sequence ID" value="GAUT032710-PA"/>
    <property type="gene ID" value="GAUT032710"/>
</dbReference>
<dbReference type="InterPro" id="IPR031936">
    <property type="entry name" value="DUF4771"/>
</dbReference>
<dbReference type="InterPro" id="IPR031935">
    <property type="entry name" value="DUF4770"/>
</dbReference>
<sequence>MFGLYSPRQSTMRPEKLEINWKTSSSLKHESENLIRISHILKEYMDSLKIPGWYRGLSSFQLSRVRELTISLHDDNMQGTTYRTRTILSELGLYPIPSNKLISQLIKASGGSDFAFLWFLMEAAYHVSDEQGYNINEQIILSCIMDMDLPFTLKALDELLPRGPLATKREKEKPKECKVSRTHSIDFEHDSPYFVKQRLPVFRKSNFQYCTSVKNILESFNKNNGEIQIKDNWMPRRWFKDYKFSASEHFAHIIIRDKINDIFDDFGSLKVNAEKLTILCKHHEEMRLLELSVEAKLNVIEKEHMGKDYIRKEKLLESLQKEIEKKLKEFRADLTKCRQQTIMKILANDTHKTSSTQTIKDFSKEITPSDSSTKVTVSAASSGYDLREGRCMMGENMFSTSIISQPDSDSGERSSISNFKKQFLNPRSHYGLKCFDCRSDGTCQFDYRKIFQLKENSDENLRIKQAFIDAVDSDVAFLNELKREWVYCNGDDMAVSRTAEKIRYQMMVDEQLAKCPLGLEYQQTYYDPNDDELMERMLKDAIDYLKKDPQYVLLSLPGVHRLPILREWIRSRYGKVYSCKEQRGHLQSLL</sequence>
<feature type="domain" description="DUF4771" evidence="3">
    <location>
        <begin position="524"/>
        <end position="585"/>
    </location>
</feature>
<accession>A0A1A9VCA1</accession>
<feature type="domain" description="DUF4770" evidence="2">
    <location>
        <begin position="88"/>
        <end position="248"/>
    </location>
</feature>